<organism evidence="1 2">
    <name type="scientific">Scleroderma citrinum Foug A</name>
    <dbReference type="NCBI Taxonomy" id="1036808"/>
    <lineage>
        <taxon>Eukaryota</taxon>
        <taxon>Fungi</taxon>
        <taxon>Dikarya</taxon>
        <taxon>Basidiomycota</taxon>
        <taxon>Agaricomycotina</taxon>
        <taxon>Agaricomycetes</taxon>
        <taxon>Agaricomycetidae</taxon>
        <taxon>Boletales</taxon>
        <taxon>Sclerodermatineae</taxon>
        <taxon>Sclerodermataceae</taxon>
        <taxon>Scleroderma</taxon>
    </lineage>
</organism>
<name>A0A0C3D3E6_9AGAM</name>
<gene>
    <name evidence="1" type="ORF">SCLCIDRAFT_308044</name>
</gene>
<dbReference type="OrthoDB" id="2682794at2759"/>
<dbReference type="Proteomes" id="UP000053989">
    <property type="component" value="Unassembled WGS sequence"/>
</dbReference>
<reference evidence="1 2" key="1">
    <citation type="submission" date="2014-04" db="EMBL/GenBank/DDBJ databases">
        <authorList>
            <consortium name="DOE Joint Genome Institute"/>
            <person name="Kuo A."/>
            <person name="Kohler A."/>
            <person name="Nagy L.G."/>
            <person name="Floudas D."/>
            <person name="Copeland A."/>
            <person name="Barry K.W."/>
            <person name="Cichocki N."/>
            <person name="Veneault-Fourrey C."/>
            <person name="LaButti K."/>
            <person name="Lindquist E.A."/>
            <person name="Lipzen A."/>
            <person name="Lundell T."/>
            <person name="Morin E."/>
            <person name="Murat C."/>
            <person name="Sun H."/>
            <person name="Tunlid A."/>
            <person name="Henrissat B."/>
            <person name="Grigoriev I.V."/>
            <person name="Hibbett D.S."/>
            <person name="Martin F."/>
            <person name="Nordberg H.P."/>
            <person name="Cantor M.N."/>
            <person name="Hua S.X."/>
        </authorList>
    </citation>
    <scope>NUCLEOTIDE SEQUENCE [LARGE SCALE GENOMIC DNA]</scope>
    <source>
        <strain evidence="1 2">Foug A</strain>
    </source>
</reference>
<reference evidence="2" key="2">
    <citation type="submission" date="2015-01" db="EMBL/GenBank/DDBJ databases">
        <title>Evolutionary Origins and Diversification of the Mycorrhizal Mutualists.</title>
        <authorList>
            <consortium name="DOE Joint Genome Institute"/>
            <consortium name="Mycorrhizal Genomics Consortium"/>
            <person name="Kohler A."/>
            <person name="Kuo A."/>
            <person name="Nagy L.G."/>
            <person name="Floudas D."/>
            <person name="Copeland A."/>
            <person name="Barry K.W."/>
            <person name="Cichocki N."/>
            <person name="Veneault-Fourrey C."/>
            <person name="LaButti K."/>
            <person name="Lindquist E.A."/>
            <person name="Lipzen A."/>
            <person name="Lundell T."/>
            <person name="Morin E."/>
            <person name="Murat C."/>
            <person name="Riley R."/>
            <person name="Ohm R."/>
            <person name="Sun H."/>
            <person name="Tunlid A."/>
            <person name="Henrissat B."/>
            <person name="Grigoriev I.V."/>
            <person name="Hibbett D.S."/>
            <person name="Martin F."/>
        </authorList>
    </citation>
    <scope>NUCLEOTIDE SEQUENCE [LARGE SCALE GENOMIC DNA]</scope>
    <source>
        <strain evidence="2">Foug A</strain>
    </source>
</reference>
<dbReference type="EMBL" id="KN822137">
    <property type="protein sequence ID" value="KIM55315.1"/>
    <property type="molecule type" value="Genomic_DNA"/>
</dbReference>
<sequence>MFAGALPVLNILPCRRRLSRFQLAPKLKCANISREAKSFLAFLLRPPWKQVLCRLRNAGSTTTVTETLVSSCSCDTETLIDDTTETSFDLSPRKTVRFDDEPAIFFRSSHVRTPKRSSLKLPERPCLVRVRASLLFGTAD</sequence>
<proteinExistence type="predicted"/>
<evidence type="ECO:0000313" key="2">
    <source>
        <dbReference type="Proteomes" id="UP000053989"/>
    </source>
</evidence>
<protein>
    <submittedName>
        <fullName evidence="1">Uncharacterized protein</fullName>
    </submittedName>
</protein>
<keyword evidence="2" id="KW-1185">Reference proteome</keyword>
<dbReference type="AlphaFoldDB" id="A0A0C3D3E6"/>
<dbReference type="HOGENOM" id="CLU_1836319_0_0_1"/>
<dbReference type="InParanoid" id="A0A0C3D3E6"/>
<evidence type="ECO:0000313" key="1">
    <source>
        <dbReference type="EMBL" id="KIM55315.1"/>
    </source>
</evidence>
<accession>A0A0C3D3E6</accession>